<accession>A0A1M5VSZ7</accession>
<dbReference type="STRING" id="1121316.SAMN02745207_02464"/>
<gene>
    <name evidence="2" type="ORF">SAMN02745207_02464</name>
</gene>
<feature type="region of interest" description="Disordered" evidence="1">
    <location>
        <begin position="1"/>
        <end position="30"/>
    </location>
</feature>
<dbReference type="RefSeq" id="WP_242950673.1">
    <property type="nucleotide sequence ID" value="NZ_FQXM01000013.1"/>
</dbReference>
<name>A0A1M5VSZ7_9CLOT</name>
<evidence type="ECO:0000313" key="2">
    <source>
        <dbReference type="EMBL" id="SHH78399.1"/>
    </source>
</evidence>
<organism evidence="2 3">
    <name type="scientific">Clostridium grantii DSM 8605</name>
    <dbReference type="NCBI Taxonomy" id="1121316"/>
    <lineage>
        <taxon>Bacteria</taxon>
        <taxon>Bacillati</taxon>
        <taxon>Bacillota</taxon>
        <taxon>Clostridia</taxon>
        <taxon>Eubacteriales</taxon>
        <taxon>Clostridiaceae</taxon>
        <taxon>Clostridium</taxon>
    </lineage>
</organism>
<dbReference type="Proteomes" id="UP000184447">
    <property type="component" value="Unassembled WGS sequence"/>
</dbReference>
<evidence type="ECO:0000313" key="3">
    <source>
        <dbReference type="Proteomes" id="UP000184447"/>
    </source>
</evidence>
<feature type="region of interest" description="Disordered" evidence="1">
    <location>
        <begin position="81"/>
        <end position="113"/>
    </location>
</feature>
<sequence length="113" mass="11916">MSKKNHSRPHHKDFCIDDDSNFSDNHWDDSEYPNYIEDDTSGLDSFCDLDRCTKIIVILLYILLEIFKNCQIGPTGPTGPVGATGPTGPIGPVGATGAVGPMGPVGATGAVGP</sequence>
<reference evidence="2 3" key="1">
    <citation type="submission" date="2016-11" db="EMBL/GenBank/DDBJ databases">
        <authorList>
            <person name="Jaros S."/>
            <person name="Januszkiewicz K."/>
            <person name="Wedrychowicz H."/>
        </authorList>
    </citation>
    <scope>NUCLEOTIDE SEQUENCE [LARGE SCALE GENOMIC DNA]</scope>
    <source>
        <strain evidence="2 3">DSM 8605</strain>
    </source>
</reference>
<keyword evidence="3" id="KW-1185">Reference proteome</keyword>
<feature type="non-terminal residue" evidence="2">
    <location>
        <position position="113"/>
    </location>
</feature>
<dbReference type="InterPro" id="IPR008160">
    <property type="entry name" value="Collagen"/>
</dbReference>
<dbReference type="EMBL" id="FQXM01000013">
    <property type="protein sequence ID" value="SHH78399.1"/>
    <property type="molecule type" value="Genomic_DNA"/>
</dbReference>
<dbReference type="Pfam" id="PF01391">
    <property type="entry name" value="Collagen"/>
    <property type="match status" value="1"/>
</dbReference>
<protein>
    <submittedName>
        <fullName evidence="2">Collagen triple helix repeat-containing protein</fullName>
    </submittedName>
</protein>
<evidence type="ECO:0000256" key="1">
    <source>
        <dbReference type="SAM" id="MobiDB-lite"/>
    </source>
</evidence>
<feature type="compositionally biased region" description="Basic residues" evidence="1">
    <location>
        <begin position="1"/>
        <end position="11"/>
    </location>
</feature>
<keyword evidence="2" id="KW-0176">Collagen</keyword>
<proteinExistence type="predicted"/>
<dbReference type="AlphaFoldDB" id="A0A1M5VSZ7"/>